<dbReference type="InterPro" id="IPR004358">
    <property type="entry name" value="Sig_transdc_His_kin-like_C"/>
</dbReference>
<sequence>MDASPQDRRSGERRHGDRRATPPHAESSWFGHESSFDPGWSASGNVELDQRLRALWSQRVVGSEDSALARIHRTYAAVRAAFGLALVAAQGAGNLLGARVSLPLTLICIAYAVQAIALWLLPRFQPLTTPVASPMLRRRQWLATVGVDLVAFGSLHLGGSGGPINYSALLVLPVLMAGVMGPRLVALGTAAGVALLLLAGVSRGGWDELELAGPLLQSGLAGLGLFVIALLSGELSVRLAREEKAARGSLELARQQAQLNRLVIEEMVDGVLVVDGRLRVRAANPAARALLVDAGLSPPAPFGLESRPGWVPLARAVARALAERDWPEAGRELTLAFEGSAPRTLRLRVRFVRGRAPGDEHRDEPLCVLLLEDVRIAQARLQQEKLAAMGRVSAGIAHEIRNPLAAISQANALLLEDELGPAQRRLARIVADNVDRLKRIVDDVMELAPGGPHAPPVPLDATAEVGCAAADWAATVELPLGRNSRLRVELPDAPIGVSFDPEHLRRVLVNLLDNARRHASEAPAAIRLQLFALSDTQAQIVVASDGPAIAPEVEPYIFEPFFSTRSRGAGLGLYICRELCERYGAGIGYRRRDADIGARNEFVVTMKRCPLPAADSPLPLNP</sequence>
<evidence type="ECO:0000313" key="7">
    <source>
        <dbReference type="EMBL" id="TCP00589.1"/>
    </source>
</evidence>
<name>A0A4R2M0Q7_RUBGE</name>
<dbReference type="Pfam" id="PF00512">
    <property type="entry name" value="HisKA"/>
    <property type="match status" value="1"/>
</dbReference>
<dbReference type="SMART" id="SM00388">
    <property type="entry name" value="HisKA"/>
    <property type="match status" value="1"/>
</dbReference>
<dbReference type="InterPro" id="IPR036097">
    <property type="entry name" value="HisK_dim/P_sf"/>
</dbReference>
<comment type="catalytic activity">
    <reaction evidence="1">
        <text>ATP + protein L-histidine = ADP + protein N-phospho-L-histidine.</text>
        <dbReference type="EC" id="2.7.13.3"/>
    </reaction>
</comment>
<proteinExistence type="predicted"/>
<dbReference type="InterPro" id="IPR036890">
    <property type="entry name" value="HATPase_C_sf"/>
</dbReference>
<dbReference type="CDD" id="cd00082">
    <property type="entry name" value="HisKA"/>
    <property type="match status" value="1"/>
</dbReference>
<dbReference type="PROSITE" id="PS50109">
    <property type="entry name" value="HIS_KIN"/>
    <property type="match status" value="1"/>
</dbReference>
<dbReference type="OrthoDB" id="9815750at2"/>
<keyword evidence="7" id="KW-0808">Transferase</keyword>
<gene>
    <name evidence="7" type="ORF">EV684_11225</name>
</gene>
<organism evidence="7 8">
    <name type="scientific">Rubrivivax gelatinosus</name>
    <name type="common">Rhodocyclus gelatinosus</name>
    <name type="synonym">Rhodopseudomonas gelatinosa</name>
    <dbReference type="NCBI Taxonomy" id="28068"/>
    <lineage>
        <taxon>Bacteria</taxon>
        <taxon>Pseudomonadati</taxon>
        <taxon>Pseudomonadota</taxon>
        <taxon>Betaproteobacteria</taxon>
        <taxon>Burkholderiales</taxon>
        <taxon>Sphaerotilaceae</taxon>
        <taxon>Rubrivivax</taxon>
    </lineage>
</organism>
<protein>
    <recommendedName>
        <fullName evidence="2">histidine kinase</fullName>
        <ecNumber evidence="2">2.7.13.3</ecNumber>
    </recommendedName>
</protein>
<reference evidence="7 8" key="1">
    <citation type="submission" date="2019-03" db="EMBL/GenBank/DDBJ databases">
        <title>Genomic Encyclopedia of Type Strains, Phase IV (KMG-IV): sequencing the most valuable type-strain genomes for metagenomic binning, comparative biology and taxonomic classification.</title>
        <authorList>
            <person name="Goeker M."/>
        </authorList>
    </citation>
    <scope>NUCLEOTIDE SEQUENCE [LARGE SCALE GENOMIC DNA]</scope>
    <source>
        <strain evidence="7 8">DSM 1709</strain>
    </source>
</reference>
<evidence type="ECO:0000259" key="6">
    <source>
        <dbReference type="PROSITE" id="PS50109"/>
    </source>
</evidence>
<dbReference type="PANTHER" id="PTHR43065">
    <property type="entry name" value="SENSOR HISTIDINE KINASE"/>
    <property type="match status" value="1"/>
</dbReference>
<feature type="transmembrane region" description="Helical" evidence="5">
    <location>
        <begin position="141"/>
        <end position="158"/>
    </location>
</feature>
<evidence type="ECO:0000256" key="1">
    <source>
        <dbReference type="ARBA" id="ARBA00000085"/>
    </source>
</evidence>
<dbReference type="RefSeq" id="WP_132648641.1">
    <property type="nucleotide sequence ID" value="NZ_CP181386.1"/>
</dbReference>
<dbReference type="AlphaFoldDB" id="A0A4R2M0Q7"/>
<dbReference type="Pfam" id="PF02518">
    <property type="entry name" value="HATPase_c"/>
    <property type="match status" value="1"/>
</dbReference>
<dbReference type="GO" id="GO:0000155">
    <property type="term" value="F:phosphorelay sensor kinase activity"/>
    <property type="evidence" value="ECO:0007669"/>
    <property type="project" value="InterPro"/>
</dbReference>
<feature type="domain" description="Histidine kinase" evidence="6">
    <location>
        <begin position="395"/>
        <end position="610"/>
    </location>
</feature>
<keyword evidence="5" id="KW-0812">Transmembrane</keyword>
<dbReference type="InterPro" id="IPR003594">
    <property type="entry name" value="HATPase_dom"/>
</dbReference>
<dbReference type="GeneID" id="99683377"/>
<keyword evidence="7" id="KW-0418">Kinase</keyword>
<dbReference type="Gene3D" id="3.30.565.10">
    <property type="entry name" value="Histidine kinase-like ATPase, C-terminal domain"/>
    <property type="match status" value="1"/>
</dbReference>
<feature type="transmembrane region" description="Helical" evidence="5">
    <location>
        <begin position="76"/>
        <end position="96"/>
    </location>
</feature>
<evidence type="ECO:0000256" key="2">
    <source>
        <dbReference type="ARBA" id="ARBA00012438"/>
    </source>
</evidence>
<dbReference type="InterPro" id="IPR005467">
    <property type="entry name" value="His_kinase_dom"/>
</dbReference>
<dbReference type="InterPro" id="IPR003661">
    <property type="entry name" value="HisK_dim/P_dom"/>
</dbReference>
<keyword evidence="3" id="KW-0597">Phosphoprotein</keyword>
<comment type="caution">
    <text evidence="7">The sequence shown here is derived from an EMBL/GenBank/DDBJ whole genome shotgun (WGS) entry which is preliminary data.</text>
</comment>
<evidence type="ECO:0000256" key="5">
    <source>
        <dbReference type="SAM" id="Phobius"/>
    </source>
</evidence>
<feature type="region of interest" description="Disordered" evidence="4">
    <location>
        <begin position="1"/>
        <end position="32"/>
    </location>
</feature>
<keyword evidence="5" id="KW-0472">Membrane</keyword>
<dbReference type="SUPFAM" id="SSF55874">
    <property type="entry name" value="ATPase domain of HSP90 chaperone/DNA topoisomerase II/histidine kinase"/>
    <property type="match status" value="1"/>
</dbReference>
<feature type="compositionally biased region" description="Basic and acidic residues" evidence="4">
    <location>
        <begin position="1"/>
        <end position="20"/>
    </location>
</feature>
<evidence type="ECO:0000313" key="8">
    <source>
        <dbReference type="Proteomes" id="UP000295106"/>
    </source>
</evidence>
<evidence type="ECO:0000256" key="4">
    <source>
        <dbReference type="SAM" id="MobiDB-lite"/>
    </source>
</evidence>
<dbReference type="Gene3D" id="1.10.287.130">
    <property type="match status" value="1"/>
</dbReference>
<feature type="transmembrane region" description="Helical" evidence="5">
    <location>
        <begin position="187"/>
        <end position="206"/>
    </location>
</feature>
<feature type="transmembrane region" description="Helical" evidence="5">
    <location>
        <begin position="102"/>
        <end position="121"/>
    </location>
</feature>
<accession>A0A4R2M0Q7</accession>
<feature type="transmembrane region" description="Helical" evidence="5">
    <location>
        <begin position="218"/>
        <end position="237"/>
    </location>
</feature>
<dbReference type="Proteomes" id="UP000295106">
    <property type="component" value="Unassembled WGS sequence"/>
</dbReference>
<dbReference type="EMBL" id="SLXD01000012">
    <property type="protein sequence ID" value="TCP00589.1"/>
    <property type="molecule type" value="Genomic_DNA"/>
</dbReference>
<dbReference type="EC" id="2.7.13.3" evidence="2"/>
<keyword evidence="5" id="KW-1133">Transmembrane helix</keyword>
<dbReference type="PANTHER" id="PTHR43065:SF52">
    <property type="entry name" value="SENSOR PROTEIN KINASE PILS"/>
    <property type="match status" value="1"/>
</dbReference>
<dbReference type="SMART" id="SM00387">
    <property type="entry name" value="HATPase_c"/>
    <property type="match status" value="1"/>
</dbReference>
<evidence type="ECO:0000256" key="3">
    <source>
        <dbReference type="ARBA" id="ARBA00022553"/>
    </source>
</evidence>
<dbReference type="SUPFAM" id="SSF47384">
    <property type="entry name" value="Homodimeric domain of signal transducing histidine kinase"/>
    <property type="match status" value="1"/>
</dbReference>
<dbReference type="PRINTS" id="PR00344">
    <property type="entry name" value="BCTRLSENSOR"/>
</dbReference>